<evidence type="ECO:0000256" key="3">
    <source>
        <dbReference type="ARBA" id="ARBA00022473"/>
    </source>
</evidence>
<dbReference type="GO" id="GO:0009888">
    <property type="term" value="P:tissue development"/>
    <property type="evidence" value="ECO:0007669"/>
    <property type="project" value="UniProtKB-ARBA"/>
</dbReference>
<dbReference type="AlphaFoldDB" id="A0AA88LN22"/>
<keyword evidence="8" id="KW-1015">Disulfide bond</keyword>
<organism evidence="13 14">
    <name type="scientific">Channa striata</name>
    <name type="common">Snakehead murrel</name>
    <name type="synonym">Ophicephalus striatus</name>
    <dbReference type="NCBI Taxonomy" id="64152"/>
    <lineage>
        <taxon>Eukaryota</taxon>
        <taxon>Metazoa</taxon>
        <taxon>Chordata</taxon>
        <taxon>Craniata</taxon>
        <taxon>Vertebrata</taxon>
        <taxon>Euteleostomi</taxon>
        <taxon>Actinopterygii</taxon>
        <taxon>Neopterygii</taxon>
        <taxon>Teleostei</taxon>
        <taxon>Neoteleostei</taxon>
        <taxon>Acanthomorphata</taxon>
        <taxon>Anabantaria</taxon>
        <taxon>Anabantiformes</taxon>
        <taxon>Channoidei</taxon>
        <taxon>Channidae</taxon>
        <taxon>Channa</taxon>
    </lineage>
</organism>
<keyword evidence="7 10" id="KW-0339">Growth factor</keyword>
<evidence type="ECO:0000256" key="4">
    <source>
        <dbReference type="ARBA" id="ARBA00022525"/>
    </source>
</evidence>
<evidence type="ECO:0000256" key="6">
    <source>
        <dbReference type="ARBA" id="ARBA00022729"/>
    </source>
</evidence>
<dbReference type="SMART" id="SM00204">
    <property type="entry name" value="TGFB"/>
    <property type="match status" value="1"/>
</dbReference>
<feature type="domain" description="TGF-beta family profile" evidence="12">
    <location>
        <begin position="297"/>
        <end position="419"/>
    </location>
</feature>
<accession>A0AA88LN22</accession>
<evidence type="ECO:0000256" key="1">
    <source>
        <dbReference type="ARBA" id="ARBA00004613"/>
    </source>
</evidence>
<dbReference type="CDD" id="cd13759">
    <property type="entry name" value="TGF_beta_NODAL"/>
    <property type="match status" value="1"/>
</dbReference>
<keyword evidence="3" id="KW-0217">Developmental protein</keyword>
<evidence type="ECO:0000256" key="2">
    <source>
        <dbReference type="ARBA" id="ARBA00006656"/>
    </source>
</evidence>
<proteinExistence type="inferred from homology"/>
<dbReference type="FunFam" id="2.10.90.10:FF:000026">
    <property type="entry name" value="Nodal homolog 3-A"/>
    <property type="match status" value="1"/>
</dbReference>
<dbReference type="PANTHER" id="PTHR11848">
    <property type="entry name" value="TGF-BETA FAMILY"/>
    <property type="match status" value="1"/>
</dbReference>
<protein>
    <recommendedName>
        <fullName evidence="12">TGF-beta family profile domain-containing protein</fullName>
    </recommendedName>
</protein>
<feature type="compositionally biased region" description="Basic and acidic residues" evidence="11">
    <location>
        <begin position="221"/>
        <end position="233"/>
    </location>
</feature>
<evidence type="ECO:0000313" key="13">
    <source>
        <dbReference type="EMBL" id="KAK2818982.1"/>
    </source>
</evidence>
<comment type="similarity">
    <text evidence="2 10">Belongs to the TGF-beta family.</text>
</comment>
<evidence type="ECO:0000256" key="8">
    <source>
        <dbReference type="ARBA" id="ARBA00023157"/>
    </source>
</evidence>
<dbReference type="InterPro" id="IPR029034">
    <property type="entry name" value="Cystine-knot_cytokine"/>
</dbReference>
<dbReference type="InterPro" id="IPR001839">
    <property type="entry name" value="TGF-b_C"/>
</dbReference>
<keyword evidence="9" id="KW-0325">Glycoprotein</keyword>
<dbReference type="PROSITE" id="PS00250">
    <property type="entry name" value="TGF_BETA_1"/>
    <property type="match status" value="1"/>
</dbReference>
<keyword evidence="6" id="KW-0732">Signal</keyword>
<dbReference type="Gene3D" id="2.60.120.970">
    <property type="match status" value="1"/>
</dbReference>
<name>A0AA88LN22_CHASR</name>
<evidence type="ECO:0000256" key="5">
    <source>
        <dbReference type="ARBA" id="ARBA00022685"/>
    </source>
</evidence>
<dbReference type="Proteomes" id="UP001187415">
    <property type="component" value="Unassembled WGS sequence"/>
</dbReference>
<evidence type="ECO:0000256" key="11">
    <source>
        <dbReference type="SAM" id="MobiDB-lite"/>
    </source>
</evidence>
<dbReference type="Pfam" id="PF00019">
    <property type="entry name" value="TGF_beta"/>
    <property type="match status" value="1"/>
</dbReference>
<dbReference type="InterPro" id="IPR017948">
    <property type="entry name" value="TGFb_CS"/>
</dbReference>
<dbReference type="GO" id="GO:0008083">
    <property type="term" value="F:growth factor activity"/>
    <property type="evidence" value="ECO:0007669"/>
    <property type="project" value="UniProtKB-KW"/>
</dbReference>
<keyword evidence="5" id="KW-0165">Cleavage on pair of basic residues</keyword>
<evidence type="ECO:0000256" key="9">
    <source>
        <dbReference type="ARBA" id="ARBA00023180"/>
    </source>
</evidence>
<keyword evidence="4" id="KW-0964">Secreted</keyword>
<evidence type="ECO:0000259" key="12">
    <source>
        <dbReference type="PROSITE" id="PS51362"/>
    </source>
</evidence>
<evidence type="ECO:0000256" key="7">
    <source>
        <dbReference type="ARBA" id="ARBA00023030"/>
    </source>
</evidence>
<dbReference type="GO" id="GO:0005125">
    <property type="term" value="F:cytokine activity"/>
    <property type="evidence" value="ECO:0007669"/>
    <property type="project" value="TreeGrafter"/>
</dbReference>
<dbReference type="GO" id="GO:0005615">
    <property type="term" value="C:extracellular space"/>
    <property type="evidence" value="ECO:0007669"/>
    <property type="project" value="TreeGrafter"/>
</dbReference>
<dbReference type="GO" id="GO:0007369">
    <property type="term" value="P:gastrulation"/>
    <property type="evidence" value="ECO:0007669"/>
    <property type="project" value="UniProtKB-ARBA"/>
</dbReference>
<feature type="region of interest" description="Disordered" evidence="11">
    <location>
        <begin position="213"/>
        <end position="233"/>
    </location>
</feature>
<sequence length="419" mass="47288">MEHLDSTCGGNRTTSGKYEGTSSGLLVCPCALADLVLALSVSPFPRTTSSQLSGGSGRTQNRQQSSRPPLYMMQLYKSMLTEDRARTPADRSSPTRAEDASLHNSDSVISLVAKTCQQVGRRWSITIDMSSVSASDNIQLAELRINLPAFTESSLASVNVYHSHCLSMPCAENRVFMGRLKAHPSSLASPSSWRVFNVTGMLLRWLQKQNSTQRMQADEAEVGREREQTKEGVHHPTAERVMMIVFLRKNPNDQQIPTLIRTAEHSKYVRMDKEQVRAGSNSITKKSRAKRHEQQQRQDASLAASFNKPREKVERSRLCRKVDMWVDFEMIGWSEWIIYPKRYNAYRCEGSCPRPVDETFNPTNHAAMQSLLNLHHPDKVPCPSCVPTRLASLSMLYYEEGKLVMRHHENMVATECGCH</sequence>
<evidence type="ECO:0000313" key="14">
    <source>
        <dbReference type="Proteomes" id="UP001187415"/>
    </source>
</evidence>
<dbReference type="InterPro" id="IPR001111">
    <property type="entry name" value="TGF-b_propeptide"/>
</dbReference>
<dbReference type="PANTHER" id="PTHR11848:SF159">
    <property type="entry name" value="NODAL HOMOLOG"/>
    <property type="match status" value="1"/>
</dbReference>
<dbReference type="InterPro" id="IPR015615">
    <property type="entry name" value="TGF-beta-rel"/>
</dbReference>
<feature type="region of interest" description="Disordered" evidence="11">
    <location>
        <begin position="271"/>
        <end position="307"/>
    </location>
</feature>
<dbReference type="Gene3D" id="2.10.90.10">
    <property type="entry name" value="Cystine-knot cytokines"/>
    <property type="match status" value="1"/>
</dbReference>
<keyword evidence="14" id="KW-1185">Reference proteome</keyword>
<comment type="subcellular location">
    <subcellularLocation>
        <location evidence="1">Secreted</location>
    </subcellularLocation>
</comment>
<gene>
    <name evidence="13" type="ORF">Q5P01_024543</name>
</gene>
<evidence type="ECO:0000256" key="10">
    <source>
        <dbReference type="RuleBase" id="RU000354"/>
    </source>
</evidence>
<dbReference type="PROSITE" id="PS51362">
    <property type="entry name" value="TGF_BETA_2"/>
    <property type="match status" value="1"/>
</dbReference>
<reference evidence="13" key="1">
    <citation type="submission" date="2023-07" db="EMBL/GenBank/DDBJ databases">
        <title>Chromosome-level Genome Assembly of Striped Snakehead (Channa striata).</title>
        <authorList>
            <person name="Liu H."/>
        </authorList>
    </citation>
    <scope>NUCLEOTIDE SEQUENCE</scope>
    <source>
        <strain evidence="13">Gz</strain>
        <tissue evidence="13">Muscle</tissue>
    </source>
</reference>
<comment type="caution">
    <text evidence="13">The sequence shown here is derived from an EMBL/GenBank/DDBJ whole genome shotgun (WGS) entry which is preliminary data.</text>
</comment>
<dbReference type="Pfam" id="PF00688">
    <property type="entry name" value="TGFb_propeptide"/>
    <property type="match status" value="1"/>
</dbReference>
<feature type="compositionally biased region" description="Polar residues" evidence="11">
    <location>
        <begin position="47"/>
        <end position="67"/>
    </location>
</feature>
<dbReference type="EMBL" id="JAUPFM010000020">
    <property type="protein sequence ID" value="KAK2818982.1"/>
    <property type="molecule type" value="Genomic_DNA"/>
</dbReference>
<feature type="region of interest" description="Disordered" evidence="11">
    <location>
        <begin position="47"/>
        <end position="68"/>
    </location>
</feature>
<dbReference type="SUPFAM" id="SSF57501">
    <property type="entry name" value="Cystine-knot cytokines"/>
    <property type="match status" value="1"/>
</dbReference>